<proteinExistence type="predicted"/>
<dbReference type="EMBL" id="MU003508">
    <property type="protein sequence ID" value="KAF2470341.1"/>
    <property type="molecule type" value="Genomic_DNA"/>
</dbReference>
<evidence type="ECO:0000313" key="1">
    <source>
        <dbReference type="EMBL" id="KAF2470341.1"/>
    </source>
</evidence>
<reference evidence="1" key="1">
    <citation type="journal article" date="2020" name="Stud. Mycol.">
        <title>101 Dothideomycetes genomes: a test case for predicting lifestyles and emergence of pathogens.</title>
        <authorList>
            <person name="Haridas S."/>
            <person name="Albert R."/>
            <person name="Binder M."/>
            <person name="Bloem J."/>
            <person name="Labutti K."/>
            <person name="Salamov A."/>
            <person name="Andreopoulos B."/>
            <person name="Baker S."/>
            <person name="Barry K."/>
            <person name="Bills G."/>
            <person name="Bluhm B."/>
            <person name="Cannon C."/>
            <person name="Castanera R."/>
            <person name="Culley D."/>
            <person name="Daum C."/>
            <person name="Ezra D."/>
            <person name="Gonzalez J."/>
            <person name="Henrissat B."/>
            <person name="Kuo A."/>
            <person name="Liang C."/>
            <person name="Lipzen A."/>
            <person name="Lutzoni F."/>
            <person name="Magnuson J."/>
            <person name="Mondo S."/>
            <person name="Nolan M."/>
            <person name="Ohm R."/>
            <person name="Pangilinan J."/>
            <person name="Park H.-J."/>
            <person name="Ramirez L."/>
            <person name="Alfaro M."/>
            <person name="Sun H."/>
            <person name="Tritt A."/>
            <person name="Yoshinaga Y."/>
            <person name="Zwiers L.-H."/>
            <person name="Turgeon B."/>
            <person name="Goodwin S."/>
            <person name="Spatafora J."/>
            <person name="Crous P."/>
            <person name="Grigoriev I."/>
        </authorList>
    </citation>
    <scope>NUCLEOTIDE SEQUENCE</scope>
    <source>
        <strain evidence="1">ATCC 200398</strain>
    </source>
</reference>
<protein>
    <submittedName>
        <fullName evidence="1">Pre-rRNA processing nucleolar protein-like protein Sik1</fullName>
    </submittedName>
</protein>
<evidence type="ECO:0000313" key="2">
    <source>
        <dbReference type="Proteomes" id="UP000799755"/>
    </source>
</evidence>
<dbReference type="Proteomes" id="UP000799755">
    <property type="component" value="Unassembled WGS sequence"/>
</dbReference>
<name>A0ACB6QTT6_9PLEO</name>
<sequence>MSVDYLLHENPVGYAIFKVVLQADTIGNRLKEVQASVQNLETFGKMVELVGLAPFEGTHAALQEINDISEGILSDFLRATLETNLPKAGKKKTITLGLSEKNLAGSIKAVFPNLACETSETSEVVADLLRGLRQHAQKLIKKLQPGDIDRSVLGLGHAYSRAKVKFSVQKNDNHIIQAIATLDQIDKVDLNTFCMRLRENYGWHFPELAKIVSSNETYAQLVLTIGDKSRLTEDDLHELAAAVSDDEGVAQAIINAARTSMGRDLSEADMDNVMAFAKRTASLAAYRRTLANYLSSKMGTVAPNLAALIGDTVGARLISKAGSLTNLSKYPASTVQILGAEKALFRALKTKGNTPKYGLIYHSSFIGKTGAKSKGRISRFLANKCSIASRIDNFSDIPTSKFGEALKRQVEERIEFYATGAAPAKNSTVMQNAMDEVMADLEVDGPTNGAAEDVEMVGGITAKATEQTVRQKKSKKEKKTEPGPDAEEVVVEKKSKKKKSDVDSAISEKKRKHTDEVDGESKKKKKKSKSA</sequence>
<comment type="caution">
    <text evidence="1">The sequence shown here is derived from an EMBL/GenBank/DDBJ whole genome shotgun (WGS) entry which is preliminary data.</text>
</comment>
<accession>A0ACB6QTT6</accession>
<organism evidence="1 2">
    <name type="scientific">Lindgomyces ingoldianus</name>
    <dbReference type="NCBI Taxonomy" id="673940"/>
    <lineage>
        <taxon>Eukaryota</taxon>
        <taxon>Fungi</taxon>
        <taxon>Dikarya</taxon>
        <taxon>Ascomycota</taxon>
        <taxon>Pezizomycotina</taxon>
        <taxon>Dothideomycetes</taxon>
        <taxon>Pleosporomycetidae</taxon>
        <taxon>Pleosporales</taxon>
        <taxon>Lindgomycetaceae</taxon>
        <taxon>Lindgomyces</taxon>
    </lineage>
</organism>
<keyword evidence="2" id="KW-1185">Reference proteome</keyword>
<gene>
    <name evidence="1" type="ORF">BDR25DRAFT_226369</name>
</gene>